<evidence type="ECO:0000256" key="3">
    <source>
        <dbReference type="ARBA" id="ARBA00023163"/>
    </source>
</evidence>
<name>A0AAW9SR67_9RHOB</name>
<keyword evidence="2" id="KW-0238">DNA-binding</keyword>
<organism evidence="5 6">
    <name type="scientific">Ponticoccus litoralis</name>
    <dbReference type="NCBI Taxonomy" id="422297"/>
    <lineage>
        <taxon>Bacteria</taxon>
        <taxon>Pseudomonadati</taxon>
        <taxon>Pseudomonadota</taxon>
        <taxon>Alphaproteobacteria</taxon>
        <taxon>Rhodobacterales</taxon>
        <taxon>Roseobacteraceae</taxon>
        <taxon>Ponticoccus</taxon>
    </lineage>
</organism>
<dbReference type="InterPro" id="IPR000524">
    <property type="entry name" value="Tscrpt_reg_HTH_GntR"/>
</dbReference>
<dbReference type="PROSITE" id="PS50949">
    <property type="entry name" value="HTH_GNTR"/>
    <property type="match status" value="1"/>
</dbReference>
<dbReference type="InterPro" id="IPR036388">
    <property type="entry name" value="WH-like_DNA-bd_sf"/>
</dbReference>
<gene>
    <name evidence="5" type="ORF">ABFB10_21240</name>
</gene>
<dbReference type="SUPFAM" id="SSF48008">
    <property type="entry name" value="GntR ligand-binding domain-like"/>
    <property type="match status" value="1"/>
</dbReference>
<dbReference type="GO" id="GO:0003700">
    <property type="term" value="F:DNA-binding transcription factor activity"/>
    <property type="evidence" value="ECO:0007669"/>
    <property type="project" value="InterPro"/>
</dbReference>
<dbReference type="SMART" id="SM00345">
    <property type="entry name" value="HTH_GNTR"/>
    <property type="match status" value="1"/>
</dbReference>
<accession>A0AAW9SR67</accession>
<dbReference type="SMART" id="SM00895">
    <property type="entry name" value="FCD"/>
    <property type="match status" value="1"/>
</dbReference>
<comment type="caution">
    <text evidence="5">The sequence shown here is derived from an EMBL/GenBank/DDBJ whole genome shotgun (WGS) entry which is preliminary data.</text>
</comment>
<evidence type="ECO:0000256" key="1">
    <source>
        <dbReference type="ARBA" id="ARBA00023015"/>
    </source>
</evidence>
<dbReference type="CDD" id="cd07377">
    <property type="entry name" value="WHTH_GntR"/>
    <property type="match status" value="1"/>
</dbReference>
<sequence length="218" mass="24074">MTTETQKMDAATIQRILLERICLLEYRPGDQLKEAALALELGVSRTPIRDALNRISHLGLIESRNGVGTVVVGLTQEQLRHVYEVRLELACLIGKLSPIVPNAEHCAALRVLLERATELAENVAPDEFVKINHELNETVASMIGNSSLRSIWLQVYVQAASTWHRLAETIGGDATQALVEELTALLTAAERGDSDAIGHVQRIYIGYSFRKLQEIGLI</sequence>
<keyword evidence="6" id="KW-1185">Reference proteome</keyword>
<dbReference type="RefSeq" id="WP_347168236.1">
    <property type="nucleotide sequence ID" value="NZ_JBDNCH010000004.1"/>
</dbReference>
<evidence type="ECO:0000256" key="2">
    <source>
        <dbReference type="ARBA" id="ARBA00023125"/>
    </source>
</evidence>
<evidence type="ECO:0000313" key="5">
    <source>
        <dbReference type="EMBL" id="MEN9063132.1"/>
    </source>
</evidence>
<keyword evidence="1" id="KW-0805">Transcription regulation</keyword>
<dbReference type="EMBL" id="JBDNCH010000004">
    <property type="protein sequence ID" value="MEN9063132.1"/>
    <property type="molecule type" value="Genomic_DNA"/>
</dbReference>
<dbReference type="PANTHER" id="PTHR43537">
    <property type="entry name" value="TRANSCRIPTIONAL REGULATOR, GNTR FAMILY"/>
    <property type="match status" value="1"/>
</dbReference>
<dbReference type="GO" id="GO:0003677">
    <property type="term" value="F:DNA binding"/>
    <property type="evidence" value="ECO:0007669"/>
    <property type="project" value="UniProtKB-KW"/>
</dbReference>
<dbReference type="Proteomes" id="UP001428774">
    <property type="component" value="Unassembled WGS sequence"/>
</dbReference>
<dbReference type="InterPro" id="IPR011711">
    <property type="entry name" value="GntR_C"/>
</dbReference>
<reference evidence="5 6" key="1">
    <citation type="submission" date="2024-05" db="EMBL/GenBank/DDBJ databases">
        <title>Genome sequence of Ponticoccus litoralis KCCM 90028.</title>
        <authorList>
            <person name="Kim J.M."/>
            <person name="Lee J.K."/>
            <person name="Choi B.J."/>
            <person name="Bayburt H."/>
            <person name="Baek J.H."/>
            <person name="Jeon C.O."/>
        </authorList>
    </citation>
    <scope>NUCLEOTIDE SEQUENCE [LARGE SCALE GENOMIC DNA]</scope>
    <source>
        <strain evidence="5 6">KCCM 90028</strain>
    </source>
</reference>
<protein>
    <submittedName>
        <fullName evidence="5">GntR family transcriptional regulator</fullName>
    </submittedName>
</protein>
<dbReference type="InterPro" id="IPR036390">
    <property type="entry name" value="WH_DNA-bd_sf"/>
</dbReference>
<dbReference type="Pfam" id="PF00392">
    <property type="entry name" value="GntR"/>
    <property type="match status" value="1"/>
</dbReference>
<dbReference type="Gene3D" id="1.10.10.10">
    <property type="entry name" value="Winged helix-like DNA-binding domain superfamily/Winged helix DNA-binding domain"/>
    <property type="match status" value="1"/>
</dbReference>
<dbReference type="AlphaFoldDB" id="A0AAW9SR67"/>
<dbReference type="PANTHER" id="PTHR43537:SF5">
    <property type="entry name" value="UXU OPERON TRANSCRIPTIONAL REGULATOR"/>
    <property type="match status" value="1"/>
</dbReference>
<keyword evidence="3" id="KW-0804">Transcription</keyword>
<feature type="domain" description="HTH gntR-type" evidence="4">
    <location>
        <begin position="7"/>
        <end position="74"/>
    </location>
</feature>
<dbReference type="Pfam" id="PF07729">
    <property type="entry name" value="FCD"/>
    <property type="match status" value="1"/>
</dbReference>
<proteinExistence type="predicted"/>
<evidence type="ECO:0000313" key="6">
    <source>
        <dbReference type="Proteomes" id="UP001428774"/>
    </source>
</evidence>
<dbReference type="InterPro" id="IPR008920">
    <property type="entry name" value="TF_FadR/GntR_C"/>
</dbReference>
<evidence type="ECO:0000259" key="4">
    <source>
        <dbReference type="PROSITE" id="PS50949"/>
    </source>
</evidence>
<dbReference type="Gene3D" id="1.20.120.530">
    <property type="entry name" value="GntR ligand-binding domain-like"/>
    <property type="match status" value="1"/>
</dbReference>
<dbReference type="SUPFAM" id="SSF46785">
    <property type="entry name" value="Winged helix' DNA-binding domain"/>
    <property type="match status" value="1"/>
</dbReference>